<name>A0A7W5BST6_9HYPH</name>
<evidence type="ECO:0000313" key="1">
    <source>
        <dbReference type="EMBL" id="MBB3138475.1"/>
    </source>
</evidence>
<reference evidence="1 2" key="1">
    <citation type="submission" date="2020-08" db="EMBL/GenBank/DDBJ databases">
        <title>Genomic Encyclopedia of Type Strains, Phase III (KMG-III): the genomes of soil and plant-associated and newly described type strains.</title>
        <authorList>
            <person name="Whitman W."/>
        </authorList>
    </citation>
    <scope>NUCLEOTIDE SEQUENCE [LARGE SCALE GENOMIC DNA]</scope>
    <source>
        <strain evidence="1 2">CECT 4113</strain>
    </source>
</reference>
<keyword evidence="2" id="KW-1185">Reference proteome</keyword>
<dbReference type="RefSeq" id="WP_245438652.1">
    <property type="nucleotide sequence ID" value="NZ_JACHXH010000032.1"/>
</dbReference>
<protein>
    <submittedName>
        <fullName evidence="1">Uncharacterized protein</fullName>
    </submittedName>
</protein>
<dbReference type="Proteomes" id="UP000518315">
    <property type="component" value="Unassembled WGS sequence"/>
</dbReference>
<comment type="caution">
    <text evidence="1">The sequence shown here is derived from an EMBL/GenBank/DDBJ whole genome shotgun (WGS) entry which is preliminary data.</text>
</comment>
<sequence length="46" mass="5106">MRQAVASGWSESEAVAAFIDLADNHMLSIAANDETNKLIERLKRMT</sequence>
<proteinExistence type="predicted"/>
<dbReference type="EMBL" id="JACHXH010000032">
    <property type="protein sequence ID" value="MBB3138475.1"/>
    <property type="molecule type" value="Genomic_DNA"/>
</dbReference>
<evidence type="ECO:0000313" key="2">
    <source>
        <dbReference type="Proteomes" id="UP000518315"/>
    </source>
</evidence>
<dbReference type="AlphaFoldDB" id="A0A7W5BST6"/>
<gene>
    <name evidence="1" type="ORF">FHS26_006253</name>
</gene>
<accession>A0A7W5BST6</accession>
<organism evidence="1 2">
    <name type="scientific">Rhizobium pisi</name>
    <dbReference type="NCBI Taxonomy" id="574561"/>
    <lineage>
        <taxon>Bacteria</taxon>
        <taxon>Pseudomonadati</taxon>
        <taxon>Pseudomonadota</taxon>
        <taxon>Alphaproteobacteria</taxon>
        <taxon>Hyphomicrobiales</taxon>
        <taxon>Rhizobiaceae</taxon>
        <taxon>Rhizobium/Agrobacterium group</taxon>
        <taxon>Rhizobium</taxon>
    </lineage>
</organism>